<evidence type="ECO:0000313" key="1">
    <source>
        <dbReference type="EMBL" id="DAF46380.1"/>
    </source>
</evidence>
<sequence length="29" mass="3002">MDLSVHLSASNCLANLALALRKSSSVSTL</sequence>
<proteinExistence type="predicted"/>
<dbReference type="EMBL" id="BK032536">
    <property type="protein sequence ID" value="DAF46380.1"/>
    <property type="molecule type" value="Genomic_DNA"/>
</dbReference>
<name>A0A8S5S5Q4_9CAUD</name>
<protein>
    <submittedName>
        <fullName evidence="1">Uncharacterized protein</fullName>
    </submittedName>
</protein>
<accession>A0A8S5S5Q4</accession>
<organism evidence="1">
    <name type="scientific">Podoviridae sp. ctsUe5</name>
    <dbReference type="NCBI Taxonomy" id="2827750"/>
    <lineage>
        <taxon>Viruses</taxon>
        <taxon>Duplodnaviria</taxon>
        <taxon>Heunggongvirae</taxon>
        <taxon>Uroviricota</taxon>
        <taxon>Caudoviricetes</taxon>
    </lineage>
</organism>
<reference evidence="1" key="1">
    <citation type="journal article" date="2021" name="Proc. Natl. Acad. Sci. U.S.A.">
        <title>A Catalog of Tens of Thousands of Viruses from Human Metagenomes Reveals Hidden Associations with Chronic Diseases.</title>
        <authorList>
            <person name="Tisza M.J."/>
            <person name="Buck C.B."/>
        </authorList>
    </citation>
    <scope>NUCLEOTIDE SEQUENCE</scope>
    <source>
        <strain evidence="1">CtsUe5</strain>
    </source>
</reference>